<protein>
    <submittedName>
        <fullName evidence="1">Uncharacterized protein</fullName>
    </submittedName>
</protein>
<evidence type="ECO:0000313" key="1">
    <source>
        <dbReference type="EMBL" id="OAD74584.1"/>
    </source>
</evidence>
<dbReference type="VEuPathDB" id="FungiDB:PHYBLDRAFT_167988"/>
<keyword evidence="2" id="KW-1185">Reference proteome</keyword>
<dbReference type="PANTHER" id="PTHR33096:SF1">
    <property type="entry name" value="CXC1-LIKE CYSTEINE CLUSTER ASSOCIATED WITH KDZ TRANSPOSASES DOMAIN-CONTAINING PROTEIN"/>
    <property type="match status" value="1"/>
</dbReference>
<name>A0A167MZD8_PHYB8</name>
<dbReference type="OrthoDB" id="2288827at2759"/>
<accession>A0A167MZD8</accession>
<reference evidence="2" key="1">
    <citation type="submission" date="2015-06" db="EMBL/GenBank/DDBJ databases">
        <title>Expansion of signal transduction pathways in fungi by whole-genome duplication.</title>
        <authorList>
            <consortium name="DOE Joint Genome Institute"/>
            <person name="Corrochano L.M."/>
            <person name="Kuo A."/>
            <person name="Marcet-Houben M."/>
            <person name="Polaino S."/>
            <person name="Salamov A."/>
            <person name="Villalobos J.M."/>
            <person name="Alvarez M.I."/>
            <person name="Avalos J."/>
            <person name="Benito E.P."/>
            <person name="Benoit I."/>
            <person name="Burger G."/>
            <person name="Camino L.P."/>
            <person name="Canovas D."/>
            <person name="Cerda-Olmedo E."/>
            <person name="Cheng J.-F."/>
            <person name="Dominguez A."/>
            <person name="Elias M."/>
            <person name="Eslava A.P."/>
            <person name="Glaser F."/>
            <person name="Grimwood J."/>
            <person name="Gutierrez G."/>
            <person name="Heitman J."/>
            <person name="Henrissat B."/>
            <person name="Iturriaga E.A."/>
            <person name="Lang B.F."/>
            <person name="Lavin J.L."/>
            <person name="Lee S."/>
            <person name="Li W."/>
            <person name="Lindquist E."/>
            <person name="Lopez-Garcia S."/>
            <person name="Luque E.M."/>
            <person name="Marcos A.T."/>
            <person name="Martin J."/>
            <person name="McCluskey K."/>
            <person name="Medina H.R."/>
            <person name="Miralles-Duran A."/>
            <person name="Miyazaki A."/>
            <person name="Munoz-Torres E."/>
            <person name="Oguiza J.A."/>
            <person name="Ohm R."/>
            <person name="Olmedo M."/>
            <person name="Orejas M."/>
            <person name="Ortiz-Castellanos L."/>
            <person name="Pisabarro A.G."/>
            <person name="Rodriguez-Romero J."/>
            <person name="Ruiz-Herrera J."/>
            <person name="Ruiz-Vazquez R."/>
            <person name="Sanz C."/>
            <person name="Schackwitz W."/>
            <person name="Schmutz J."/>
            <person name="Shahriari M."/>
            <person name="Shelest E."/>
            <person name="Silva-Franco F."/>
            <person name="Soanes D."/>
            <person name="Syed K."/>
            <person name="Tagua V.G."/>
            <person name="Talbot N.J."/>
            <person name="Thon M."/>
            <person name="De vries R.P."/>
            <person name="Wiebenga A."/>
            <person name="Yadav J.S."/>
            <person name="Braun E.L."/>
            <person name="Baker S."/>
            <person name="Garre V."/>
            <person name="Horwitz B."/>
            <person name="Torres-Martinez S."/>
            <person name="Idnurm A."/>
            <person name="Herrera-Estrella A."/>
            <person name="Gabaldon T."/>
            <person name="Grigoriev I.V."/>
        </authorList>
    </citation>
    <scope>NUCLEOTIDE SEQUENCE [LARGE SCALE GENOMIC DNA]</scope>
    <source>
        <strain evidence="2">NRRL 1555(-)</strain>
    </source>
</reference>
<proteinExistence type="predicted"/>
<dbReference type="InParanoid" id="A0A167MZD8"/>
<dbReference type="AlphaFoldDB" id="A0A167MZD8"/>
<evidence type="ECO:0000313" key="2">
    <source>
        <dbReference type="Proteomes" id="UP000077315"/>
    </source>
</evidence>
<gene>
    <name evidence="1" type="ORF">PHYBLDRAFT_167988</name>
</gene>
<sequence>MSMVLTIHPGIVQQYKCDIAGLCTCNQISFGISGNRQNPTVKCGIFTIVCLNFPSIKYPIKGLFAESCTRHESVIKLVDMETGEGFKYPLSIINQLLGDSGSDSQSADNSPNINVIYDVVCKLAKSLKKRSKYSTYRSQTTSD</sequence>
<dbReference type="InterPro" id="IPR040521">
    <property type="entry name" value="KDZ"/>
</dbReference>
<organism evidence="1 2">
    <name type="scientific">Phycomyces blakesleeanus (strain ATCC 8743b / DSM 1359 / FGSC 10004 / NBRC 33097 / NRRL 1555)</name>
    <dbReference type="NCBI Taxonomy" id="763407"/>
    <lineage>
        <taxon>Eukaryota</taxon>
        <taxon>Fungi</taxon>
        <taxon>Fungi incertae sedis</taxon>
        <taxon>Mucoromycota</taxon>
        <taxon>Mucoromycotina</taxon>
        <taxon>Mucoromycetes</taxon>
        <taxon>Mucorales</taxon>
        <taxon>Phycomycetaceae</taxon>
        <taxon>Phycomyces</taxon>
    </lineage>
</organism>
<dbReference type="Pfam" id="PF18758">
    <property type="entry name" value="KDZ"/>
    <property type="match status" value="1"/>
</dbReference>
<dbReference type="PANTHER" id="PTHR33096">
    <property type="entry name" value="CXC2 DOMAIN-CONTAINING PROTEIN"/>
    <property type="match status" value="1"/>
</dbReference>
<dbReference type="EMBL" id="KV440979">
    <property type="protein sequence ID" value="OAD74584.1"/>
    <property type="molecule type" value="Genomic_DNA"/>
</dbReference>
<dbReference type="Proteomes" id="UP000077315">
    <property type="component" value="Unassembled WGS sequence"/>
</dbReference>
<dbReference type="GeneID" id="28996681"/>
<dbReference type="RefSeq" id="XP_018292624.1">
    <property type="nucleotide sequence ID" value="XM_018435775.1"/>
</dbReference>